<accession>A0AAW1JH04</accession>
<organism evidence="1 2">
    <name type="scientific">Popillia japonica</name>
    <name type="common">Japanese beetle</name>
    <dbReference type="NCBI Taxonomy" id="7064"/>
    <lineage>
        <taxon>Eukaryota</taxon>
        <taxon>Metazoa</taxon>
        <taxon>Ecdysozoa</taxon>
        <taxon>Arthropoda</taxon>
        <taxon>Hexapoda</taxon>
        <taxon>Insecta</taxon>
        <taxon>Pterygota</taxon>
        <taxon>Neoptera</taxon>
        <taxon>Endopterygota</taxon>
        <taxon>Coleoptera</taxon>
        <taxon>Polyphaga</taxon>
        <taxon>Scarabaeiformia</taxon>
        <taxon>Scarabaeidae</taxon>
        <taxon>Rutelinae</taxon>
        <taxon>Popillia</taxon>
    </lineage>
</organism>
<gene>
    <name evidence="1" type="ORF">QE152_g29585</name>
</gene>
<sequence length="491" mass="57281">MDDEELLGDPTLEDFTTDVETLSIGLAYPITEAHLIDNNVDPCKQILLEKEQYCNKIDRFVKFYKKDKKWLTKKYVRETKYGILPKYIFDLSVKNVKDPDIYFCGDYNWYYTGGILDKCQLFNEQYLVYTDNKNLLCIGNRIGKRHSLAVDTLDETPVFNVTVNEDSVVCLRQKHRICALELTVKNDEVAYDVLISKRSTNVPFIDVKCHKNEISTLDLNHQLTIEDIDKEEYDEFSLKSTATSNAFGQIEYLDNNSLIILDRNSLRIFDKRSKEEKVHIYKNKYFKCDELCTVIPSQDTNYVFVSSRHNILKFDIRKLDFVKRWTHMLSHAPSLMKLRPCNDGELIFVSSQNYNDRIVLLSNEYETNMVQTVPNIIETWQKSNSTYNFKLHNDNVARLKYSTIGISLLESNEGIDLCTCNSVSDIFNNTISQNDIFLSKMPLQKLDNWMNSLPINPNELIITHLREMSHIKDILPQSQLMNTLDVYTQEN</sequence>
<comment type="caution">
    <text evidence="1">The sequence shown here is derived from an EMBL/GenBank/DDBJ whole genome shotgun (WGS) entry which is preliminary data.</text>
</comment>
<name>A0AAW1JH04_POPJA</name>
<protein>
    <submittedName>
        <fullName evidence="1">Uncharacterized protein</fullName>
    </submittedName>
</protein>
<dbReference type="AlphaFoldDB" id="A0AAW1JH04"/>
<evidence type="ECO:0000313" key="2">
    <source>
        <dbReference type="Proteomes" id="UP001458880"/>
    </source>
</evidence>
<evidence type="ECO:0000313" key="1">
    <source>
        <dbReference type="EMBL" id="KAK9703027.1"/>
    </source>
</evidence>
<dbReference type="EMBL" id="JASPKY010000377">
    <property type="protein sequence ID" value="KAK9703027.1"/>
    <property type="molecule type" value="Genomic_DNA"/>
</dbReference>
<dbReference type="InterPro" id="IPR036322">
    <property type="entry name" value="WD40_repeat_dom_sf"/>
</dbReference>
<reference evidence="1 2" key="1">
    <citation type="journal article" date="2024" name="BMC Genomics">
        <title>De novo assembly and annotation of Popillia japonica's genome with initial clues to its potential as an invasive pest.</title>
        <authorList>
            <person name="Cucini C."/>
            <person name="Boschi S."/>
            <person name="Funari R."/>
            <person name="Cardaioli E."/>
            <person name="Iannotti N."/>
            <person name="Marturano G."/>
            <person name="Paoli F."/>
            <person name="Bruttini M."/>
            <person name="Carapelli A."/>
            <person name="Frati F."/>
            <person name="Nardi F."/>
        </authorList>
    </citation>
    <scope>NUCLEOTIDE SEQUENCE [LARGE SCALE GENOMIC DNA]</scope>
    <source>
        <strain evidence="1">DMR45628</strain>
    </source>
</reference>
<proteinExistence type="predicted"/>
<dbReference type="Proteomes" id="UP001458880">
    <property type="component" value="Unassembled WGS sequence"/>
</dbReference>
<keyword evidence="2" id="KW-1185">Reference proteome</keyword>
<dbReference type="SUPFAM" id="SSF50978">
    <property type="entry name" value="WD40 repeat-like"/>
    <property type="match status" value="1"/>
</dbReference>